<keyword evidence="1" id="KW-0547">Nucleotide-binding</keyword>
<dbReference type="GO" id="GO:0005524">
    <property type="term" value="F:ATP binding"/>
    <property type="evidence" value="ECO:0007669"/>
    <property type="project" value="UniProtKB-KW"/>
</dbReference>
<dbReference type="OrthoDB" id="432234at2759"/>
<dbReference type="InterPro" id="IPR027417">
    <property type="entry name" value="P-loop_NTPase"/>
</dbReference>
<organism evidence="4 5">
    <name type="scientific">Acanthamoeba castellanii (strain ATCC 30010 / Neff)</name>
    <dbReference type="NCBI Taxonomy" id="1257118"/>
    <lineage>
        <taxon>Eukaryota</taxon>
        <taxon>Amoebozoa</taxon>
        <taxon>Discosea</taxon>
        <taxon>Longamoebia</taxon>
        <taxon>Centramoebida</taxon>
        <taxon>Acanthamoebidae</taxon>
        <taxon>Acanthamoeba</taxon>
    </lineage>
</organism>
<evidence type="ECO:0000313" key="5">
    <source>
        <dbReference type="Proteomes" id="UP000011083"/>
    </source>
</evidence>
<dbReference type="SUPFAM" id="SSF52540">
    <property type="entry name" value="P-loop containing nucleoside triphosphate hydrolases"/>
    <property type="match status" value="2"/>
</dbReference>
<dbReference type="RefSeq" id="XP_004334439.1">
    <property type="nucleotide sequence ID" value="XM_004334391.1"/>
</dbReference>
<comment type="catalytic activity">
    <reaction evidence="1">
        <text>ATP + H2O = ADP + phosphate + H(+)</text>
        <dbReference type="Rhea" id="RHEA:13065"/>
        <dbReference type="ChEBI" id="CHEBI:15377"/>
        <dbReference type="ChEBI" id="CHEBI:15378"/>
        <dbReference type="ChEBI" id="CHEBI:30616"/>
        <dbReference type="ChEBI" id="CHEBI:43474"/>
        <dbReference type="ChEBI" id="CHEBI:456216"/>
        <dbReference type="EC" id="5.6.2.3"/>
    </reaction>
</comment>
<dbReference type="PANTHER" id="PTHR47642">
    <property type="entry name" value="ATP-DEPENDENT DNA HELICASE"/>
    <property type="match status" value="1"/>
</dbReference>
<dbReference type="GO" id="GO:0006310">
    <property type="term" value="P:DNA recombination"/>
    <property type="evidence" value="ECO:0007669"/>
    <property type="project" value="UniProtKB-KW"/>
</dbReference>
<dbReference type="InterPro" id="IPR051055">
    <property type="entry name" value="PIF1_helicase"/>
</dbReference>
<dbReference type="Proteomes" id="UP000011083">
    <property type="component" value="Unassembled WGS sequence"/>
</dbReference>
<comment type="cofactor">
    <cofactor evidence="1">
        <name>Mg(2+)</name>
        <dbReference type="ChEBI" id="CHEBI:18420"/>
    </cofactor>
</comment>
<dbReference type="EMBL" id="KB008116">
    <property type="protein sequence ID" value="ELR12426.1"/>
    <property type="molecule type" value="Genomic_DNA"/>
</dbReference>
<dbReference type="GeneID" id="14912946"/>
<dbReference type="InterPro" id="IPR010285">
    <property type="entry name" value="DNA_helicase_pif1-like_DEAD"/>
</dbReference>
<keyword evidence="5" id="KW-1185">Reference proteome</keyword>
<keyword evidence="1" id="KW-0347">Helicase</keyword>
<dbReference type="EC" id="5.6.2.3" evidence="1"/>
<feature type="region of interest" description="Disordered" evidence="2">
    <location>
        <begin position="621"/>
        <end position="646"/>
    </location>
</feature>
<dbReference type="GO" id="GO:0006281">
    <property type="term" value="P:DNA repair"/>
    <property type="evidence" value="ECO:0007669"/>
    <property type="project" value="UniProtKB-KW"/>
</dbReference>
<evidence type="ECO:0000256" key="2">
    <source>
        <dbReference type="SAM" id="MobiDB-lite"/>
    </source>
</evidence>
<accession>L8GJQ9</accession>
<dbReference type="STRING" id="1257118.L8GJQ9"/>
<keyword evidence="1" id="KW-0227">DNA damage</keyword>
<gene>
    <name evidence="4" type="ORF">ACA1_324710</name>
</gene>
<feature type="compositionally biased region" description="Basic and acidic residues" evidence="2">
    <location>
        <begin position="395"/>
        <end position="427"/>
    </location>
</feature>
<keyword evidence="1" id="KW-0067">ATP-binding</keyword>
<dbReference type="Pfam" id="PF05970">
    <property type="entry name" value="PIF1"/>
    <property type="match status" value="1"/>
</dbReference>
<protein>
    <recommendedName>
        <fullName evidence="1">ATP-dependent DNA helicase</fullName>
        <ecNumber evidence="1">5.6.2.3</ecNumber>
    </recommendedName>
</protein>
<dbReference type="GO" id="GO:0000723">
    <property type="term" value="P:telomere maintenance"/>
    <property type="evidence" value="ECO:0007669"/>
    <property type="project" value="InterPro"/>
</dbReference>
<dbReference type="GO" id="GO:0043139">
    <property type="term" value="F:5'-3' DNA helicase activity"/>
    <property type="evidence" value="ECO:0007669"/>
    <property type="project" value="UniProtKB-EC"/>
</dbReference>
<evidence type="ECO:0000256" key="1">
    <source>
        <dbReference type="RuleBase" id="RU363044"/>
    </source>
</evidence>
<keyword evidence="1" id="KW-0233">DNA recombination</keyword>
<name>L8GJQ9_ACACF</name>
<proteinExistence type="inferred from homology"/>
<evidence type="ECO:0000259" key="3">
    <source>
        <dbReference type="Pfam" id="PF05970"/>
    </source>
</evidence>
<feature type="region of interest" description="Disordered" evidence="2">
    <location>
        <begin position="395"/>
        <end position="440"/>
    </location>
</feature>
<keyword evidence="1" id="KW-0378">Hydrolase</keyword>
<keyword evidence="1" id="KW-0234">DNA repair</keyword>
<dbReference type="AlphaFoldDB" id="L8GJQ9"/>
<dbReference type="VEuPathDB" id="AmoebaDB:ACA1_324710"/>
<dbReference type="GO" id="GO:0016887">
    <property type="term" value="F:ATP hydrolysis activity"/>
    <property type="evidence" value="ECO:0007669"/>
    <property type="project" value="RHEA"/>
</dbReference>
<evidence type="ECO:0000313" key="4">
    <source>
        <dbReference type="EMBL" id="ELR12426.1"/>
    </source>
</evidence>
<sequence length="646" mass="73220">MRAGRSNNPATGKSSAAAKGNKRKWDLMVADETSEEYQKGLQVFKDKFANVTFTDEQNNAIQAFSAGRNIMLSGVGGVGKSMTTQYLIGLSRYEHKVPTLPMGSTGCAANIIGGVTFNCGVGFGLLNKSVRFYTNKIDKGEFKHQVEEWTKVKRAFIDEISMLHPIAFYKADRIIRHIRGKINPEYAKLPFGGVQLVCIGDWGQLPPVHKTPRGHRPRIDDGYCEFVFELDLWKEFDFVNVQLTEVHRQKDEHMVRMLNCVRMGIITSEVEDFFKSCANTVFPDDGIEPTILYAKNKPVIEENQRRINSLPGKPYTYSSKNGYTVEPEFRSDHSIMRKFSDLMLKDKAQVLLIRNIRGTDYFNGMRGVIVGFDEDPAEKEMQQAYERECKRLKSVAEKKKESEGESKSDEKEESASGDSEKNEKKELALPPPPKKSGMLYPKVKWEDGTTSVVLLERWEVEEEEIGYAYHEQIPLVLGYAQSMHSVQGAQMSRVIVNFDGIFAPGQAYIALSRVTSKEGLRVIGFHVKYITVHPKVREYYRLGMVWPYPLDVHTCNHFDPDPLGEQDEKRIEGILKQKTAAFVDSRATGRPPSTGTWKREDHFQKRSTQFLNHFKTNVMAPPETASAVAGGPGGRGRPQWKKRSFE</sequence>
<reference evidence="4 5" key="1">
    <citation type="journal article" date="2013" name="Genome Biol.">
        <title>Genome of Acanthamoeba castellanii highlights extensive lateral gene transfer and early evolution of tyrosine kinase signaling.</title>
        <authorList>
            <person name="Clarke M."/>
            <person name="Lohan A.J."/>
            <person name="Liu B."/>
            <person name="Lagkouvardos I."/>
            <person name="Roy S."/>
            <person name="Zafar N."/>
            <person name="Bertelli C."/>
            <person name="Schilde C."/>
            <person name="Kianianmomeni A."/>
            <person name="Burglin T.R."/>
            <person name="Frech C."/>
            <person name="Turcotte B."/>
            <person name="Kopec K.O."/>
            <person name="Synnott J.M."/>
            <person name="Choo C."/>
            <person name="Paponov I."/>
            <person name="Finkler A."/>
            <person name="Soon Heng Tan C."/>
            <person name="Hutchins A.P."/>
            <person name="Weinmeier T."/>
            <person name="Rattei T."/>
            <person name="Chu J.S."/>
            <person name="Gimenez G."/>
            <person name="Irimia M."/>
            <person name="Rigden D.J."/>
            <person name="Fitzpatrick D.A."/>
            <person name="Lorenzo-Morales J."/>
            <person name="Bateman A."/>
            <person name="Chiu C.H."/>
            <person name="Tang P."/>
            <person name="Hegemann P."/>
            <person name="Fromm H."/>
            <person name="Raoult D."/>
            <person name="Greub G."/>
            <person name="Miranda-Saavedra D."/>
            <person name="Chen N."/>
            <person name="Nash P."/>
            <person name="Ginger M.L."/>
            <person name="Horn M."/>
            <person name="Schaap P."/>
            <person name="Caler L."/>
            <person name="Loftus B."/>
        </authorList>
    </citation>
    <scope>NUCLEOTIDE SEQUENCE [LARGE SCALE GENOMIC DNA]</scope>
    <source>
        <strain evidence="4 5">Neff</strain>
    </source>
</reference>
<feature type="domain" description="DNA helicase Pif1-like DEAD-box helicase" evidence="3">
    <location>
        <begin position="54"/>
        <end position="253"/>
    </location>
</feature>
<dbReference type="Gene3D" id="3.40.50.300">
    <property type="entry name" value="P-loop containing nucleotide triphosphate hydrolases"/>
    <property type="match status" value="1"/>
</dbReference>
<dbReference type="KEGG" id="acan:ACA1_324710"/>
<dbReference type="PANTHER" id="PTHR47642:SF5">
    <property type="entry name" value="ATP-DEPENDENT DNA HELICASE"/>
    <property type="match status" value="1"/>
</dbReference>
<comment type="similarity">
    <text evidence="1">Belongs to the helicase family.</text>
</comment>